<accession>A0A0B7H0V7</accession>
<gene>
    <name evidence="1" type="ORF">TPHV1_40044</name>
</gene>
<dbReference type="Proteomes" id="UP000042527">
    <property type="component" value="Unassembled WGS sequence"/>
</dbReference>
<dbReference type="EMBL" id="CDNC01000034">
    <property type="protein sequence ID" value="CEM62541.1"/>
    <property type="molecule type" value="Genomic_DNA"/>
</dbReference>
<proteinExistence type="predicted"/>
<organism evidence="1 2">
    <name type="scientific">Treponema phagedenis</name>
    <dbReference type="NCBI Taxonomy" id="162"/>
    <lineage>
        <taxon>Bacteria</taxon>
        <taxon>Pseudomonadati</taxon>
        <taxon>Spirochaetota</taxon>
        <taxon>Spirochaetia</taxon>
        <taxon>Spirochaetales</taxon>
        <taxon>Treponemataceae</taxon>
        <taxon>Treponema</taxon>
    </lineage>
</organism>
<name>A0A0B7H0V7_TREPH</name>
<evidence type="ECO:0000313" key="2">
    <source>
        <dbReference type="Proteomes" id="UP000042527"/>
    </source>
</evidence>
<reference evidence="2" key="1">
    <citation type="submission" date="2015-01" db="EMBL/GenBank/DDBJ databases">
        <authorList>
            <person name="Manzoor Shahid"/>
            <person name="Zubair Saima"/>
        </authorList>
    </citation>
    <scope>NUCLEOTIDE SEQUENCE [LARGE SCALE GENOMIC DNA]</scope>
    <source>
        <strain evidence="2">V1</strain>
    </source>
</reference>
<evidence type="ECO:0000313" key="1">
    <source>
        <dbReference type="EMBL" id="CEM62541.1"/>
    </source>
</evidence>
<sequence>MMSFSSCAPSCNFLILQIMWLQKAVAFCMVKTLCRCVHHDKDIQSVLADRYSASAVKQKNLANAKRKSACIGKVLDSKIKSILYRL</sequence>
<protein>
    <submittedName>
        <fullName evidence="1">Uncharacterized protein</fullName>
    </submittedName>
</protein>
<keyword evidence="2" id="KW-1185">Reference proteome</keyword>
<dbReference type="AlphaFoldDB" id="A0A0B7H0V7"/>